<dbReference type="InterPro" id="IPR001841">
    <property type="entry name" value="Znf_RING"/>
</dbReference>
<feature type="domain" description="RING-type" evidence="9">
    <location>
        <begin position="390"/>
        <end position="428"/>
    </location>
</feature>
<feature type="coiled-coil region" evidence="7">
    <location>
        <begin position="157"/>
        <end position="184"/>
    </location>
</feature>
<dbReference type="PROSITE" id="PS50006">
    <property type="entry name" value="FHA_DOMAIN"/>
    <property type="match status" value="1"/>
</dbReference>
<dbReference type="GO" id="GO:0005634">
    <property type="term" value="C:nucleus"/>
    <property type="evidence" value="ECO:0007669"/>
    <property type="project" value="TreeGrafter"/>
</dbReference>
<name>A0A6V7GT25_9HYME</name>
<reference evidence="10" key="1">
    <citation type="submission" date="2020-07" db="EMBL/GenBank/DDBJ databases">
        <authorList>
            <person name="Nazaruddin N."/>
        </authorList>
    </citation>
    <scope>NUCLEOTIDE SEQUENCE</scope>
</reference>
<keyword evidence="7" id="KW-0175">Coiled coil</keyword>
<dbReference type="Gene3D" id="3.30.40.10">
    <property type="entry name" value="Zinc/RING finger domain, C3HC4 (zinc finger)"/>
    <property type="match status" value="1"/>
</dbReference>
<keyword evidence="4 6" id="KW-0863">Zinc-finger</keyword>
<dbReference type="GO" id="GO:0008270">
    <property type="term" value="F:zinc ion binding"/>
    <property type="evidence" value="ECO:0007669"/>
    <property type="project" value="UniProtKB-KW"/>
</dbReference>
<dbReference type="PANTHER" id="PTHR16079">
    <property type="entry name" value="UBIQUITIN LIGASE PROTEIN CHFR"/>
    <property type="match status" value="1"/>
</dbReference>
<dbReference type="SMART" id="SM00240">
    <property type="entry name" value="FHA"/>
    <property type="match status" value="1"/>
</dbReference>
<dbReference type="InterPro" id="IPR000253">
    <property type="entry name" value="FHA_dom"/>
</dbReference>
<keyword evidence="11" id="KW-1185">Reference proteome</keyword>
<evidence type="ECO:0000256" key="3">
    <source>
        <dbReference type="ARBA" id="ARBA00022723"/>
    </source>
</evidence>
<comment type="caution">
    <text evidence="10">The sequence shown here is derived from an EMBL/GenBank/DDBJ whole genome shotgun (WGS) entry which is preliminary data.</text>
</comment>
<organism evidence="10 11">
    <name type="scientific">Heterotrigona itama</name>
    <dbReference type="NCBI Taxonomy" id="395501"/>
    <lineage>
        <taxon>Eukaryota</taxon>
        <taxon>Metazoa</taxon>
        <taxon>Ecdysozoa</taxon>
        <taxon>Arthropoda</taxon>
        <taxon>Hexapoda</taxon>
        <taxon>Insecta</taxon>
        <taxon>Pterygota</taxon>
        <taxon>Neoptera</taxon>
        <taxon>Endopterygota</taxon>
        <taxon>Hymenoptera</taxon>
        <taxon>Apocrita</taxon>
        <taxon>Aculeata</taxon>
        <taxon>Apoidea</taxon>
        <taxon>Anthophila</taxon>
        <taxon>Apidae</taxon>
        <taxon>Heterotrigona</taxon>
    </lineage>
</organism>
<dbReference type="PROSITE" id="PS00518">
    <property type="entry name" value="ZF_RING_1"/>
    <property type="match status" value="1"/>
</dbReference>
<dbReference type="EMBL" id="CAJDYZ010000015">
    <property type="protein sequence ID" value="CAD1468064.1"/>
    <property type="molecule type" value="Genomic_DNA"/>
</dbReference>
<evidence type="ECO:0000256" key="2">
    <source>
        <dbReference type="ARBA" id="ARBA00017908"/>
    </source>
</evidence>
<evidence type="ECO:0000313" key="11">
    <source>
        <dbReference type="Proteomes" id="UP000752696"/>
    </source>
</evidence>
<evidence type="ECO:0000256" key="6">
    <source>
        <dbReference type="PROSITE-ProRule" id="PRU00175"/>
    </source>
</evidence>
<feature type="coiled-coil region" evidence="7">
    <location>
        <begin position="293"/>
        <end position="334"/>
    </location>
</feature>
<evidence type="ECO:0000256" key="1">
    <source>
        <dbReference type="ARBA" id="ARBA00005797"/>
    </source>
</evidence>
<evidence type="ECO:0000313" key="10">
    <source>
        <dbReference type="EMBL" id="CAD1468064.1"/>
    </source>
</evidence>
<dbReference type="InterPro" id="IPR013083">
    <property type="entry name" value="Znf_RING/FYVE/PHD"/>
</dbReference>
<dbReference type="InterPro" id="IPR052256">
    <property type="entry name" value="E3_ubiquitin-ligase_CHFR"/>
</dbReference>
<dbReference type="PANTHER" id="PTHR16079:SF4">
    <property type="entry name" value="E3 UBIQUITIN-PROTEIN LIGASE CHFR"/>
    <property type="match status" value="1"/>
</dbReference>
<accession>A0A6V7GT25</accession>
<feature type="domain" description="FHA" evidence="8">
    <location>
        <begin position="44"/>
        <end position="93"/>
    </location>
</feature>
<dbReference type="Pfam" id="PF00498">
    <property type="entry name" value="FHA"/>
    <property type="match status" value="1"/>
</dbReference>
<protein>
    <recommendedName>
        <fullName evidence="2">E3 ubiquitin-protein ligase CHFR</fullName>
    </recommendedName>
</protein>
<dbReference type="PROSITE" id="PS50089">
    <property type="entry name" value="ZF_RING_2"/>
    <property type="match status" value="1"/>
</dbReference>
<dbReference type="CDD" id="cd00060">
    <property type="entry name" value="FHA"/>
    <property type="match status" value="1"/>
</dbReference>
<evidence type="ECO:0000259" key="8">
    <source>
        <dbReference type="PROSITE" id="PS50006"/>
    </source>
</evidence>
<dbReference type="SMART" id="SM00184">
    <property type="entry name" value="RING"/>
    <property type="match status" value="1"/>
</dbReference>
<proteinExistence type="inferred from homology"/>
<dbReference type="Gene3D" id="2.60.200.20">
    <property type="match status" value="1"/>
</dbReference>
<evidence type="ECO:0000256" key="5">
    <source>
        <dbReference type="ARBA" id="ARBA00022833"/>
    </source>
</evidence>
<dbReference type="InterPro" id="IPR017907">
    <property type="entry name" value="Znf_RING_CS"/>
</dbReference>
<dbReference type="Pfam" id="PF13920">
    <property type="entry name" value="zf-C3HC4_3"/>
    <property type="match status" value="1"/>
</dbReference>
<dbReference type="SUPFAM" id="SSF57850">
    <property type="entry name" value="RING/U-box"/>
    <property type="match status" value="1"/>
</dbReference>
<sequence length="467" mass="54625">MEGSKVEKRVILDDSDEGLLQPTLVRINKQSCAPPNIHIDKNEFRIGRARDNDEIILNAIISRKHCIIRREGNKEWIIKDISSSGTFVNDVPLISGVSRKLNNGDIVRFGTSEEFKYLFILGTEDEHKIKKAKLDEQILDNVLIEQKTFAESQECLKKIVKDKLQIKQKEQDNLKQQLEQLLKQQGITNENTEDLKRQITVLKKKLEHGNVQEKYIKHMYAELLEKLENKRNEFERKLNEEKQKWQEALNISKLEKEMLEIKMKEQMEKWREDQQAEWKNMMENKVKEEKSIQAQLVNEKTLLEEKLKETEKALKEQEAKVRAVQNNVAGTSENSSDGCCIFIEIADDPSHYQIIDTIDITDTTQPIIDTEKKESVVNKVNDIMDEQLTCSICSELFVKATTLNCMHTFCNHCIHLWNKKKQECPICRTPISTMNRPLALDNFIESMIENLSIKFKERRKEIIKERQ</sequence>
<keyword evidence="5" id="KW-0862">Zinc</keyword>
<comment type="similarity">
    <text evidence="1">Belongs to the CHFR family.</text>
</comment>
<dbReference type="GO" id="GO:0004842">
    <property type="term" value="F:ubiquitin-protein transferase activity"/>
    <property type="evidence" value="ECO:0007669"/>
    <property type="project" value="TreeGrafter"/>
</dbReference>
<feature type="non-terminal residue" evidence="10">
    <location>
        <position position="1"/>
    </location>
</feature>
<dbReference type="GO" id="GO:0016567">
    <property type="term" value="P:protein ubiquitination"/>
    <property type="evidence" value="ECO:0007669"/>
    <property type="project" value="TreeGrafter"/>
</dbReference>
<dbReference type="OrthoDB" id="5330228at2759"/>
<gene>
    <name evidence="10" type="ORF">MHI_LOCUS611</name>
</gene>
<evidence type="ECO:0000256" key="4">
    <source>
        <dbReference type="ARBA" id="ARBA00022771"/>
    </source>
</evidence>
<dbReference type="Proteomes" id="UP000752696">
    <property type="component" value="Unassembled WGS sequence"/>
</dbReference>
<dbReference type="CDD" id="cd16535">
    <property type="entry name" value="RING-HC_RNF8"/>
    <property type="match status" value="1"/>
</dbReference>
<feature type="coiled-coil region" evidence="7">
    <location>
        <begin position="217"/>
        <end position="269"/>
    </location>
</feature>
<evidence type="ECO:0000259" key="9">
    <source>
        <dbReference type="PROSITE" id="PS50089"/>
    </source>
</evidence>
<dbReference type="SUPFAM" id="SSF49879">
    <property type="entry name" value="SMAD/FHA domain"/>
    <property type="match status" value="1"/>
</dbReference>
<dbReference type="InterPro" id="IPR008984">
    <property type="entry name" value="SMAD_FHA_dom_sf"/>
</dbReference>
<keyword evidence="3" id="KW-0479">Metal-binding</keyword>
<dbReference type="GO" id="GO:0006511">
    <property type="term" value="P:ubiquitin-dependent protein catabolic process"/>
    <property type="evidence" value="ECO:0007669"/>
    <property type="project" value="TreeGrafter"/>
</dbReference>
<evidence type="ECO:0000256" key="7">
    <source>
        <dbReference type="SAM" id="Coils"/>
    </source>
</evidence>
<dbReference type="AlphaFoldDB" id="A0A6V7GT25"/>